<feature type="region of interest" description="Disordered" evidence="1">
    <location>
        <begin position="701"/>
        <end position="742"/>
    </location>
</feature>
<accession>A0A4P7NHX6</accession>
<evidence type="ECO:0000313" key="2">
    <source>
        <dbReference type="EMBL" id="QBZ61584.1"/>
    </source>
</evidence>
<feature type="compositionally biased region" description="Polar residues" evidence="1">
    <location>
        <begin position="181"/>
        <end position="197"/>
    </location>
</feature>
<dbReference type="Proteomes" id="UP000294847">
    <property type="component" value="Chromosome 4"/>
</dbReference>
<feature type="compositionally biased region" description="Basic and acidic residues" evidence="1">
    <location>
        <begin position="725"/>
        <end position="742"/>
    </location>
</feature>
<protein>
    <submittedName>
        <fullName evidence="2">Uncharacterized protein</fullName>
    </submittedName>
</protein>
<feature type="region of interest" description="Disordered" evidence="1">
    <location>
        <begin position="95"/>
        <end position="127"/>
    </location>
</feature>
<gene>
    <name evidence="2" type="ORF">PoMZ_08535</name>
</gene>
<reference evidence="2 3" key="1">
    <citation type="journal article" date="2019" name="Mol. Biol. Evol.">
        <title>Blast fungal genomes show frequent chromosomal changes, gene gains and losses, and effector gene turnover.</title>
        <authorList>
            <person name="Gomez Luciano L.B."/>
            <person name="Jason Tsai I."/>
            <person name="Chuma I."/>
            <person name="Tosa Y."/>
            <person name="Chen Y.H."/>
            <person name="Li J.Y."/>
            <person name="Li M.Y."/>
            <person name="Jade Lu M.Y."/>
            <person name="Nakayashiki H."/>
            <person name="Li W.H."/>
        </authorList>
    </citation>
    <scope>NUCLEOTIDE SEQUENCE [LARGE SCALE GENOMIC DNA]</scope>
    <source>
        <strain evidence="2">MZ5-1-6</strain>
    </source>
</reference>
<feature type="region of interest" description="Disordered" evidence="1">
    <location>
        <begin position="815"/>
        <end position="908"/>
    </location>
</feature>
<dbReference type="EMBL" id="CP034207">
    <property type="protein sequence ID" value="QBZ61584.1"/>
    <property type="molecule type" value="Genomic_DNA"/>
</dbReference>
<evidence type="ECO:0000313" key="3">
    <source>
        <dbReference type="Proteomes" id="UP000294847"/>
    </source>
</evidence>
<name>A0A4P7NHX6_PYROR</name>
<feature type="compositionally biased region" description="Basic and acidic residues" evidence="1">
    <location>
        <begin position="863"/>
        <end position="880"/>
    </location>
</feature>
<feature type="region of interest" description="Disordered" evidence="1">
    <location>
        <begin position="154"/>
        <end position="197"/>
    </location>
</feature>
<sequence>MDLKLKPTYVSTADMVYPEIVVAMPRQSRAYMPEFRGSLEANQWTATRCHRLLRPLISRIAALQRELAWPSREATECKAHGLTGAESTLFRASEPRGDLGRAKSKFTYSSKASKQHPTQSRKVKKAPAACSSSKAASSEAFACSETAMPTPVARKIRSHQLSSPVALPSWPEPIAKRGRPRSTQASSKGRISTSTRSNANAELAKLRPKMSETAYNILDSINRSFEAILWATAEPADYSASRKSLFSMCLRKLPAYISGRQQWEKEDAEARGEKAAFNPSEVSFGIYSELEDLGVCGSYRHLRTVARAHAVQIMMGAIRDGLLDVEFVGIIVSVCMYCNADAEADLIMASVTDVKYPKPSAQITNFGEDSAMGPMKLLVEYGNDAKRERVALRAVSRLLQNERLPHEWILSNCWKPIWSMAVRVLCRKTACEWAITLATTTLSILCQNISRKPMGTGASWAKKMAVELADQSQKALVAAISPLATILVIGKEAVSLEFNSTTQHRISAVRERTRVILHCCIAGLKTKRGSKQRSCVFLLLLALYLCEYGDPDEEEQPGAERAVFQLRQLWQEPRTSQETATHYDMAVALVGSIAQCCGRGSTTPASKYLSQLCSRVQELEFDGGIFQSLEADVAFYLAARTNDMRDLAFAETLDSLRSSETTNETHQGTETTKQTDSALPSNMFTGYRWEEGISEWVIASPPTAPRRSASPSSTRQVRISGTATHEPDSEQGNRKARPKSIERVVVKQKVSRPVTTAAPVIPARAIMADGPPRKAMSGIIRADTPKRGYVARRLRSMSATGSKIGTKPEQGYALRAKTSAQDPPVSLSRSSSRGINYPQPATIDDYENPAKRRRTTTGLPLRENADRLNTRQQERREASDSRCGSADRKRRRWTCGPIEPSSEDELCL</sequence>
<feature type="region of interest" description="Disordered" evidence="1">
    <location>
        <begin position="658"/>
        <end position="681"/>
    </location>
</feature>
<organism evidence="2 3">
    <name type="scientific">Pyricularia oryzae</name>
    <name type="common">Rice blast fungus</name>
    <name type="synonym">Magnaporthe oryzae</name>
    <dbReference type="NCBI Taxonomy" id="318829"/>
    <lineage>
        <taxon>Eukaryota</taxon>
        <taxon>Fungi</taxon>
        <taxon>Dikarya</taxon>
        <taxon>Ascomycota</taxon>
        <taxon>Pezizomycotina</taxon>
        <taxon>Sordariomycetes</taxon>
        <taxon>Sordariomycetidae</taxon>
        <taxon>Magnaporthales</taxon>
        <taxon>Pyriculariaceae</taxon>
        <taxon>Pyricularia</taxon>
    </lineage>
</organism>
<feature type="compositionally biased region" description="Polar residues" evidence="1">
    <location>
        <begin position="106"/>
        <end position="118"/>
    </location>
</feature>
<proteinExistence type="predicted"/>
<dbReference type="AlphaFoldDB" id="A0A4P7NHX6"/>
<feature type="compositionally biased region" description="Low complexity" evidence="1">
    <location>
        <begin position="701"/>
        <end position="715"/>
    </location>
</feature>
<evidence type="ECO:0000256" key="1">
    <source>
        <dbReference type="SAM" id="MobiDB-lite"/>
    </source>
</evidence>
<feature type="compositionally biased region" description="Low complexity" evidence="1">
    <location>
        <begin position="660"/>
        <end position="672"/>
    </location>
</feature>